<keyword evidence="3" id="KW-0548">Nucleotidyltransferase</keyword>
<protein>
    <submittedName>
        <fullName evidence="3">DNA polymerase I</fullName>
        <ecNumber evidence="3">2.7.7.7</ecNumber>
    </submittedName>
</protein>
<dbReference type="AlphaFoldDB" id="A0A3S4K4A2"/>
<feature type="region of interest" description="Disordered" evidence="1">
    <location>
        <begin position="47"/>
        <end position="68"/>
    </location>
</feature>
<dbReference type="EMBL" id="LR134190">
    <property type="protein sequence ID" value="VEB51843.1"/>
    <property type="molecule type" value="Genomic_DNA"/>
</dbReference>
<organism evidence="3 4">
    <name type="scientific">Salmonella enterica I</name>
    <dbReference type="NCBI Taxonomy" id="59201"/>
    <lineage>
        <taxon>Bacteria</taxon>
        <taxon>Pseudomonadati</taxon>
        <taxon>Pseudomonadota</taxon>
        <taxon>Gammaproteobacteria</taxon>
        <taxon>Enterobacterales</taxon>
        <taxon>Enterobacteriaceae</taxon>
        <taxon>Salmonella</taxon>
    </lineage>
</organism>
<dbReference type="EC" id="2.7.7.7" evidence="3"/>
<dbReference type="GO" id="GO:0003887">
    <property type="term" value="F:DNA-directed DNA polymerase activity"/>
    <property type="evidence" value="ECO:0007669"/>
    <property type="project" value="UniProtKB-EC"/>
</dbReference>
<sequence length="68" mass="7639">MKTLPVKVKNQLTFNQIALEEAGRYAAEDADVTLQLHLKMWPELQQHKGPLNGFRKHRNAAGAGTVTR</sequence>
<dbReference type="SUPFAM" id="SSF53098">
    <property type="entry name" value="Ribonuclease H-like"/>
    <property type="match status" value="1"/>
</dbReference>
<dbReference type="GO" id="GO:0008408">
    <property type="term" value="F:3'-5' exonuclease activity"/>
    <property type="evidence" value="ECO:0007669"/>
    <property type="project" value="InterPro"/>
</dbReference>
<dbReference type="InterPro" id="IPR002562">
    <property type="entry name" value="3'-5'_exonuclease_dom"/>
</dbReference>
<evidence type="ECO:0000313" key="3">
    <source>
        <dbReference type="EMBL" id="VEB51843.1"/>
    </source>
</evidence>
<dbReference type="Pfam" id="PF01612">
    <property type="entry name" value="DNA_pol_A_exo1"/>
    <property type="match status" value="1"/>
</dbReference>
<feature type="domain" description="3'-5' exonuclease" evidence="2">
    <location>
        <begin position="10"/>
        <end position="45"/>
    </location>
</feature>
<dbReference type="Proteomes" id="UP000269208">
    <property type="component" value="Chromosome"/>
</dbReference>
<gene>
    <name evidence="3" type="primary">polA_3</name>
    <name evidence="3" type="ORF">NCTC6754_01572</name>
</gene>
<dbReference type="Gene3D" id="3.30.420.10">
    <property type="entry name" value="Ribonuclease H-like superfamily/Ribonuclease H"/>
    <property type="match status" value="1"/>
</dbReference>
<dbReference type="GO" id="GO:0003676">
    <property type="term" value="F:nucleic acid binding"/>
    <property type="evidence" value="ECO:0007669"/>
    <property type="project" value="InterPro"/>
</dbReference>
<name>A0A3S4K4A2_SALET</name>
<evidence type="ECO:0000256" key="1">
    <source>
        <dbReference type="SAM" id="MobiDB-lite"/>
    </source>
</evidence>
<keyword evidence="3" id="KW-0808">Transferase</keyword>
<proteinExistence type="predicted"/>
<evidence type="ECO:0000313" key="4">
    <source>
        <dbReference type="Proteomes" id="UP000269208"/>
    </source>
</evidence>
<reference evidence="3 4" key="1">
    <citation type="submission" date="2018-12" db="EMBL/GenBank/DDBJ databases">
        <authorList>
            <consortium name="Pathogen Informatics"/>
        </authorList>
    </citation>
    <scope>NUCLEOTIDE SEQUENCE [LARGE SCALE GENOMIC DNA]</scope>
    <source>
        <strain evidence="3 4">NCTC6754</strain>
    </source>
</reference>
<evidence type="ECO:0000259" key="2">
    <source>
        <dbReference type="Pfam" id="PF01612"/>
    </source>
</evidence>
<dbReference type="InterPro" id="IPR036397">
    <property type="entry name" value="RNaseH_sf"/>
</dbReference>
<accession>A0A3S4K4A2</accession>
<dbReference type="InterPro" id="IPR012337">
    <property type="entry name" value="RNaseH-like_sf"/>
</dbReference>